<dbReference type="AlphaFoldDB" id="A0AAD6UYW8"/>
<dbReference type="Gene3D" id="1.20.930.20">
    <property type="entry name" value="Adaptor protein Cbl, N-terminal domain"/>
    <property type="match status" value="1"/>
</dbReference>
<feature type="non-terminal residue" evidence="2">
    <location>
        <position position="1"/>
    </location>
</feature>
<dbReference type="Proteomes" id="UP001219525">
    <property type="component" value="Unassembled WGS sequence"/>
</dbReference>
<comment type="caution">
    <text evidence="2">The sequence shown here is derived from an EMBL/GenBank/DDBJ whole genome shotgun (WGS) entry which is preliminary data.</text>
</comment>
<accession>A0AAD6UYW8</accession>
<keyword evidence="3" id="KW-1185">Reference proteome</keyword>
<dbReference type="InterPro" id="IPR036537">
    <property type="entry name" value="Adaptor_Cbl_N_dom_sf"/>
</dbReference>
<protein>
    <submittedName>
        <fullName evidence="2">Uncharacterized protein</fullName>
    </submittedName>
</protein>
<dbReference type="GO" id="GO:0007166">
    <property type="term" value="P:cell surface receptor signaling pathway"/>
    <property type="evidence" value="ECO:0007669"/>
    <property type="project" value="InterPro"/>
</dbReference>
<gene>
    <name evidence="2" type="ORF">GGX14DRAFT_470137</name>
</gene>
<feature type="coiled-coil region" evidence="1">
    <location>
        <begin position="163"/>
        <end position="190"/>
    </location>
</feature>
<keyword evidence="1" id="KW-0175">Coiled coil</keyword>
<evidence type="ECO:0000313" key="3">
    <source>
        <dbReference type="Proteomes" id="UP001219525"/>
    </source>
</evidence>
<evidence type="ECO:0000313" key="2">
    <source>
        <dbReference type="EMBL" id="KAJ7198304.1"/>
    </source>
</evidence>
<organism evidence="2 3">
    <name type="scientific">Mycena pura</name>
    <dbReference type="NCBI Taxonomy" id="153505"/>
    <lineage>
        <taxon>Eukaryota</taxon>
        <taxon>Fungi</taxon>
        <taxon>Dikarya</taxon>
        <taxon>Basidiomycota</taxon>
        <taxon>Agaricomycotina</taxon>
        <taxon>Agaricomycetes</taxon>
        <taxon>Agaricomycetidae</taxon>
        <taxon>Agaricales</taxon>
        <taxon>Marasmiineae</taxon>
        <taxon>Mycenaceae</taxon>
        <taxon>Mycena</taxon>
    </lineage>
</organism>
<dbReference type="CDD" id="cd21037">
    <property type="entry name" value="MLKL_NTD"/>
    <property type="match status" value="1"/>
</dbReference>
<name>A0AAD6UYW8_9AGAR</name>
<dbReference type="EMBL" id="JARJCW010000073">
    <property type="protein sequence ID" value="KAJ7198304.1"/>
    <property type="molecule type" value="Genomic_DNA"/>
</dbReference>
<reference evidence="2" key="1">
    <citation type="submission" date="2023-03" db="EMBL/GenBank/DDBJ databases">
        <title>Massive genome expansion in bonnet fungi (Mycena s.s.) driven by repeated elements and novel gene families across ecological guilds.</title>
        <authorList>
            <consortium name="Lawrence Berkeley National Laboratory"/>
            <person name="Harder C.B."/>
            <person name="Miyauchi S."/>
            <person name="Viragh M."/>
            <person name="Kuo A."/>
            <person name="Thoen E."/>
            <person name="Andreopoulos B."/>
            <person name="Lu D."/>
            <person name="Skrede I."/>
            <person name="Drula E."/>
            <person name="Henrissat B."/>
            <person name="Morin E."/>
            <person name="Kohler A."/>
            <person name="Barry K."/>
            <person name="LaButti K."/>
            <person name="Morin E."/>
            <person name="Salamov A."/>
            <person name="Lipzen A."/>
            <person name="Mereny Z."/>
            <person name="Hegedus B."/>
            <person name="Baldrian P."/>
            <person name="Stursova M."/>
            <person name="Weitz H."/>
            <person name="Taylor A."/>
            <person name="Grigoriev I.V."/>
            <person name="Nagy L.G."/>
            <person name="Martin F."/>
            <person name="Kauserud H."/>
        </authorList>
    </citation>
    <scope>NUCLEOTIDE SEQUENCE</scope>
    <source>
        <strain evidence="2">9144</strain>
    </source>
</reference>
<sequence>MRLPFPLRGRKPQARPTVKFKPRATLRLPDLLSTSFVALKESADAFPPLKGAVGGVLALWDIAQRAESNKSEACNIAIRAEEILDIIAQAVPDASAIPAPMLQSIERFTALLHDIRPSMEKIAGARGFSRIRHLNRNERTLQRFKSQLDYAYRDLLAASALRVEVQQAEMAAQQIQLAAQQEQLVCQQRQIHNAVTKVATFTDTFALQPPLMVPTDSHRFSTSSTSTFSFFGQPLNDLSFINVSVSVPSVTLITKASGTRGTVWFSPKFPSRGIGRESIHHQSKSRVRAGIG</sequence>
<proteinExistence type="predicted"/>
<dbReference type="InterPro" id="IPR059179">
    <property type="entry name" value="MLKL-like_MCAfunc"/>
</dbReference>
<evidence type="ECO:0000256" key="1">
    <source>
        <dbReference type="SAM" id="Coils"/>
    </source>
</evidence>